<dbReference type="KEGG" id="srub:C2R22_17490"/>
<gene>
    <name evidence="2" type="ORF">C2R22_17490</name>
</gene>
<keyword evidence="1" id="KW-1133">Transmembrane helix</keyword>
<sequence>MTATRRSLFRPYLVAVVDSLLVFTVAYDVGIQITPLLLLVFAAFFIGIVPLVGDALSTSPPARVDRS</sequence>
<dbReference type="EMBL" id="CP026309">
    <property type="protein sequence ID" value="AUV83215.1"/>
    <property type="molecule type" value="Genomic_DNA"/>
</dbReference>
<keyword evidence="3" id="KW-1185">Reference proteome</keyword>
<protein>
    <submittedName>
        <fullName evidence="2">Uncharacterized protein</fullName>
    </submittedName>
</protein>
<name>A0A2I8VMU8_9EURY</name>
<evidence type="ECO:0000256" key="1">
    <source>
        <dbReference type="SAM" id="Phobius"/>
    </source>
</evidence>
<keyword evidence="1" id="KW-0472">Membrane</keyword>
<dbReference type="RefSeq" id="WP_103426904.1">
    <property type="nucleotide sequence ID" value="NZ_CP026309.1"/>
</dbReference>
<accession>A0A2I8VMU8</accession>
<evidence type="ECO:0000313" key="3">
    <source>
        <dbReference type="Proteomes" id="UP000236584"/>
    </source>
</evidence>
<feature type="transmembrane region" description="Helical" evidence="1">
    <location>
        <begin position="12"/>
        <end position="30"/>
    </location>
</feature>
<dbReference type="Proteomes" id="UP000236584">
    <property type="component" value="Chromosome"/>
</dbReference>
<reference evidence="2 3" key="1">
    <citation type="submission" date="2018-01" db="EMBL/GenBank/DDBJ databases">
        <title>Complete genome sequence of Salinigranum rubrum GX10T, an extremely halophilic archaeon isolated from a marine solar saltern.</title>
        <authorList>
            <person name="Han S."/>
        </authorList>
    </citation>
    <scope>NUCLEOTIDE SEQUENCE [LARGE SCALE GENOMIC DNA]</scope>
    <source>
        <strain evidence="2 3">GX10</strain>
    </source>
</reference>
<feature type="transmembrane region" description="Helical" evidence="1">
    <location>
        <begin position="36"/>
        <end position="56"/>
    </location>
</feature>
<proteinExistence type="predicted"/>
<dbReference type="AlphaFoldDB" id="A0A2I8VMU8"/>
<keyword evidence="1" id="KW-0812">Transmembrane</keyword>
<evidence type="ECO:0000313" key="2">
    <source>
        <dbReference type="EMBL" id="AUV83215.1"/>
    </source>
</evidence>
<dbReference type="GeneID" id="35593924"/>
<organism evidence="2 3">
    <name type="scientific">Salinigranum rubrum</name>
    <dbReference type="NCBI Taxonomy" id="755307"/>
    <lineage>
        <taxon>Archaea</taxon>
        <taxon>Methanobacteriati</taxon>
        <taxon>Methanobacteriota</taxon>
        <taxon>Stenosarchaea group</taxon>
        <taxon>Halobacteria</taxon>
        <taxon>Halobacteriales</taxon>
        <taxon>Haloferacaceae</taxon>
        <taxon>Salinigranum</taxon>
    </lineage>
</organism>